<reference evidence="2" key="1">
    <citation type="submission" date="2020-03" db="EMBL/GenBank/DDBJ databases">
        <title>The deep terrestrial virosphere.</title>
        <authorList>
            <person name="Holmfeldt K."/>
            <person name="Nilsson E."/>
            <person name="Simone D."/>
            <person name="Lopez-Fernandez M."/>
            <person name="Wu X."/>
            <person name="de Brujin I."/>
            <person name="Lundin D."/>
            <person name="Andersson A."/>
            <person name="Bertilsson S."/>
            <person name="Dopson M."/>
        </authorList>
    </citation>
    <scope>NUCLEOTIDE SEQUENCE</scope>
    <source>
        <strain evidence="4">MM415A00124</strain>
        <strain evidence="3">MM415B00156</strain>
        <strain evidence="2">TM448A00198</strain>
    </source>
</reference>
<dbReference type="EMBL" id="MT145191">
    <property type="protein sequence ID" value="QJI04895.1"/>
    <property type="molecule type" value="Genomic_DNA"/>
</dbReference>
<dbReference type="Pfam" id="PF13649">
    <property type="entry name" value="Methyltransf_25"/>
    <property type="match status" value="1"/>
</dbReference>
<gene>
    <name evidence="4" type="ORF">MM415A00124_0070</name>
    <name evidence="3" type="ORF">MM415B00156_0070</name>
    <name evidence="2" type="ORF">TM448A00198_0066</name>
</gene>
<feature type="domain" description="Methyltransferase" evidence="1">
    <location>
        <begin position="52"/>
        <end position="141"/>
    </location>
</feature>
<dbReference type="SUPFAM" id="SSF53335">
    <property type="entry name" value="S-adenosyl-L-methionine-dependent methyltransferases"/>
    <property type="match status" value="1"/>
</dbReference>
<evidence type="ECO:0000259" key="1">
    <source>
        <dbReference type="Pfam" id="PF13649"/>
    </source>
</evidence>
<protein>
    <submittedName>
        <fullName evidence="2">Putative methyltransferase</fullName>
    </submittedName>
</protein>
<dbReference type="EMBL" id="MT141576">
    <property type="protein sequence ID" value="QJA67830.1"/>
    <property type="molecule type" value="Genomic_DNA"/>
</dbReference>
<dbReference type="EMBL" id="MT143987">
    <property type="protein sequence ID" value="QJA45251.1"/>
    <property type="molecule type" value="Genomic_DNA"/>
</dbReference>
<dbReference type="InterPro" id="IPR041698">
    <property type="entry name" value="Methyltransf_25"/>
</dbReference>
<accession>A0A6H1ZCU2</accession>
<dbReference type="GO" id="GO:0032259">
    <property type="term" value="P:methylation"/>
    <property type="evidence" value="ECO:0007669"/>
    <property type="project" value="UniProtKB-KW"/>
</dbReference>
<keyword evidence="2" id="KW-0489">Methyltransferase</keyword>
<organism evidence="2">
    <name type="scientific">viral metagenome</name>
    <dbReference type="NCBI Taxonomy" id="1070528"/>
    <lineage>
        <taxon>unclassified sequences</taxon>
        <taxon>metagenomes</taxon>
        <taxon>organismal metagenomes</taxon>
    </lineage>
</organism>
<dbReference type="AlphaFoldDB" id="A0A6H1ZCU2"/>
<dbReference type="CDD" id="cd02440">
    <property type="entry name" value="AdoMet_MTases"/>
    <property type="match status" value="1"/>
</dbReference>
<dbReference type="Gene3D" id="3.40.50.150">
    <property type="entry name" value="Vaccinia Virus protein VP39"/>
    <property type="match status" value="1"/>
</dbReference>
<dbReference type="InterPro" id="IPR029063">
    <property type="entry name" value="SAM-dependent_MTases_sf"/>
</dbReference>
<keyword evidence="2" id="KW-0808">Transferase</keyword>
<sequence>MDGSQGRWVGLPTNEIQARFVGSSGDEAMAEAAAFLERLKANITLQDAVKALDVGVGWGRLYRLARKDWRDIIGVDVDPDAVALCRRAMPQGRFEIMDGVNLPLETNSRNLAYLYSVFSHLPEAGFVRMIQELARVIVPGGYVGFTTLHARHMERVWLSELEIEESGVRDGLYRSGFHYETWKRRLDNHGYLYAATGGGVEALPPEVYGEAIITPAYLARFLPGSGFHLTYFDGGLKHPQAHIIIRRDV</sequence>
<evidence type="ECO:0000313" key="4">
    <source>
        <dbReference type="EMBL" id="QJI04895.1"/>
    </source>
</evidence>
<evidence type="ECO:0000313" key="3">
    <source>
        <dbReference type="EMBL" id="QJA67830.1"/>
    </source>
</evidence>
<evidence type="ECO:0000313" key="2">
    <source>
        <dbReference type="EMBL" id="QJA45251.1"/>
    </source>
</evidence>
<dbReference type="GO" id="GO:0008168">
    <property type="term" value="F:methyltransferase activity"/>
    <property type="evidence" value="ECO:0007669"/>
    <property type="project" value="UniProtKB-KW"/>
</dbReference>
<name>A0A6H1ZCU2_9ZZZZ</name>
<proteinExistence type="predicted"/>